<dbReference type="AlphaFoldDB" id="A0A841LBH3"/>
<dbReference type="Proteomes" id="UP000538147">
    <property type="component" value="Unassembled WGS sequence"/>
</dbReference>
<evidence type="ECO:0000313" key="2">
    <source>
        <dbReference type="Proteomes" id="UP000538147"/>
    </source>
</evidence>
<proteinExistence type="predicted"/>
<dbReference type="EMBL" id="JACIIV010000018">
    <property type="protein sequence ID" value="MBB6228323.1"/>
    <property type="molecule type" value="Genomic_DNA"/>
</dbReference>
<sequence length="82" mass="8868">MLEGVKFGMATLRKGGWSLDYGVGIVPPECNGPEPALAIAVNTRDPQLTQILIMPLSKVDAFVHLVRQQAKTLREDVPAGLQ</sequence>
<evidence type="ECO:0000313" key="1">
    <source>
        <dbReference type="EMBL" id="MBB6228323.1"/>
    </source>
</evidence>
<gene>
    <name evidence="1" type="ORF">FHS79_002508</name>
</gene>
<keyword evidence="2" id="KW-1185">Reference proteome</keyword>
<name>A0A841LBH3_9SPHN</name>
<organism evidence="1 2">
    <name type="scientific">Polymorphobacter multimanifer</name>
    <dbReference type="NCBI Taxonomy" id="1070431"/>
    <lineage>
        <taxon>Bacteria</taxon>
        <taxon>Pseudomonadati</taxon>
        <taxon>Pseudomonadota</taxon>
        <taxon>Alphaproteobacteria</taxon>
        <taxon>Sphingomonadales</taxon>
        <taxon>Sphingosinicellaceae</taxon>
        <taxon>Polymorphobacter</taxon>
    </lineage>
</organism>
<dbReference type="RefSeq" id="WP_184200454.1">
    <property type="nucleotide sequence ID" value="NZ_BMOX01000045.1"/>
</dbReference>
<accession>A0A841LBH3</accession>
<reference evidence="1 2" key="1">
    <citation type="submission" date="2020-08" db="EMBL/GenBank/DDBJ databases">
        <title>Genomic Encyclopedia of Type Strains, Phase IV (KMG-IV): sequencing the most valuable type-strain genomes for metagenomic binning, comparative biology and taxonomic classification.</title>
        <authorList>
            <person name="Goeker M."/>
        </authorList>
    </citation>
    <scope>NUCLEOTIDE SEQUENCE [LARGE SCALE GENOMIC DNA]</scope>
    <source>
        <strain evidence="1 2">DSM 102189</strain>
    </source>
</reference>
<protein>
    <submittedName>
        <fullName evidence="1">Uncharacterized protein</fullName>
    </submittedName>
</protein>
<comment type="caution">
    <text evidence="1">The sequence shown here is derived from an EMBL/GenBank/DDBJ whole genome shotgun (WGS) entry which is preliminary data.</text>
</comment>